<dbReference type="EMBL" id="JAGISH010000007">
    <property type="protein sequence ID" value="MBP0483483.1"/>
    <property type="molecule type" value="Genomic_DNA"/>
</dbReference>
<evidence type="ECO:0000313" key="2">
    <source>
        <dbReference type="EMBL" id="MBP0483483.1"/>
    </source>
</evidence>
<gene>
    <name evidence="2" type="ORF">J5474_13405</name>
</gene>
<reference evidence="2" key="1">
    <citation type="submission" date="2021-03" db="EMBL/GenBank/DDBJ databases">
        <title>Sagittula salina sp. nov. strain M10.9X isolated from the marine waste.</title>
        <authorList>
            <person name="Satari L."/>
            <person name="Molina-Menor E."/>
            <person name="Vidal-Verdu A."/>
            <person name="Pascual J."/>
            <person name="Pereto J."/>
            <person name="Porcar M."/>
        </authorList>
    </citation>
    <scope>NUCLEOTIDE SEQUENCE</scope>
    <source>
        <strain evidence="2">M10.9X</strain>
    </source>
</reference>
<protein>
    <submittedName>
        <fullName evidence="2">Uncharacterized protein</fullName>
    </submittedName>
</protein>
<evidence type="ECO:0000313" key="3">
    <source>
        <dbReference type="Proteomes" id="UP000675940"/>
    </source>
</evidence>
<name>A0A940S0V5_9RHOB</name>
<dbReference type="SUPFAM" id="SSF51120">
    <property type="entry name" value="beta-Roll"/>
    <property type="match status" value="1"/>
</dbReference>
<accession>A0A940S0V5</accession>
<dbReference type="Gene3D" id="2.160.20.160">
    <property type="match status" value="1"/>
</dbReference>
<sequence>MSAVFVLGLMTAGVFAVFINQYNYLSDSNEDGEEPGMDAGALPDDGAPGPDTSAPPPGMDSGESLTGGVSEDGAGQSDLLTIAAGGSLTGTDDNEIFGLEGSASAPVSLDASGGNDTIDLFDPAAAAADVAALQLPESLIDGGMGNDLIDSATRDSTILGNFGNDTITGIHDGSLIDAGTGNDVVNVEGTATTGTAVMGGDGADLIDARVDGGTIHGGAGNDTLFAYAGGAALTQVSGDAGMDFFDIDGTNLPVGSNQHGFAVTGGTGIDVFMVAVNEGVQDSSFWTGEHVSVTPEGALNVDTGEITDFTPGEDLLVIDGTPLSDAVSLTGLAFEEVSDGTQTSTEVTLTYTSDTPGDPVREVTFALTGASGLTETDIQLIGAGADLLQIIPLPVAA</sequence>
<proteinExistence type="predicted"/>
<feature type="region of interest" description="Disordered" evidence="1">
    <location>
        <begin position="29"/>
        <end position="73"/>
    </location>
</feature>
<dbReference type="Proteomes" id="UP000675940">
    <property type="component" value="Unassembled WGS sequence"/>
</dbReference>
<dbReference type="RefSeq" id="WP_209361425.1">
    <property type="nucleotide sequence ID" value="NZ_JAGISH010000007.1"/>
</dbReference>
<organism evidence="2 3">
    <name type="scientific">Sagittula salina</name>
    <dbReference type="NCBI Taxonomy" id="2820268"/>
    <lineage>
        <taxon>Bacteria</taxon>
        <taxon>Pseudomonadati</taxon>
        <taxon>Pseudomonadota</taxon>
        <taxon>Alphaproteobacteria</taxon>
        <taxon>Rhodobacterales</taxon>
        <taxon>Roseobacteraceae</taxon>
        <taxon>Sagittula</taxon>
    </lineage>
</organism>
<dbReference type="PRINTS" id="PR00313">
    <property type="entry name" value="CABNDNGRPT"/>
</dbReference>
<dbReference type="InterPro" id="IPR011049">
    <property type="entry name" value="Serralysin-like_metalloprot_C"/>
</dbReference>
<comment type="caution">
    <text evidence="2">The sequence shown here is derived from an EMBL/GenBank/DDBJ whole genome shotgun (WGS) entry which is preliminary data.</text>
</comment>
<keyword evidence="3" id="KW-1185">Reference proteome</keyword>
<evidence type="ECO:0000256" key="1">
    <source>
        <dbReference type="SAM" id="MobiDB-lite"/>
    </source>
</evidence>
<dbReference type="AlphaFoldDB" id="A0A940S0V5"/>